<comment type="caution">
    <text evidence="2">The sequence shown here is derived from an EMBL/GenBank/DDBJ whole genome shotgun (WGS) entry which is preliminary data.</text>
</comment>
<evidence type="ECO:0000313" key="2">
    <source>
        <dbReference type="EMBL" id="OXC77822.1"/>
    </source>
</evidence>
<evidence type="ECO:0000313" key="3">
    <source>
        <dbReference type="Proteomes" id="UP000214720"/>
    </source>
</evidence>
<proteinExistence type="predicted"/>
<name>A0A226X2Z5_CABSO</name>
<accession>A0A226X2Z5</accession>
<protein>
    <submittedName>
        <fullName evidence="2">Uncharacterized protein</fullName>
    </submittedName>
</protein>
<gene>
    <name evidence="2" type="ORF">BSU04_15135</name>
</gene>
<organism evidence="2 3">
    <name type="scientific">Caballeronia sordidicola</name>
    <name type="common">Burkholderia sordidicola</name>
    <dbReference type="NCBI Taxonomy" id="196367"/>
    <lineage>
        <taxon>Bacteria</taxon>
        <taxon>Pseudomonadati</taxon>
        <taxon>Pseudomonadota</taxon>
        <taxon>Betaproteobacteria</taxon>
        <taxon>Burkholderiales</taxon>
        <taxon>Burkholderiaceae</taxon>
        <taxon>Caballeronia</taxon>
    </lineage>
</organism>
<dbReference type="AlphaFoldDB" id="A0A226X2Z5"/>
<dbReference type="Proteomes" id="UP000214720">
    <property type="component" value="Unassembled WGS sequence"/>
</dbReference>
<sequence length="44" mass="4437">MTAIRSIHPIPSSGSRSHGPAGCIKASAHATGNLTRTNVNAPAQ</sequence>
<feature type="region of interest" description="Disordered" evidence="1">
    <location>
        <begin position="1"/>
        <end position="44"/>
    </location>
</feature>
<feature type="compositionally biased region" description="Polar residues" evidence="1">
    <location>
        <begin position="30"/>
        <end position="44"/>
    </location>
</feature>
<dbReference type="EMBL" id="MTHB01000094">
    <property type="protein sequence ID" value="OXC77822.1"/>
    <property type="molecule type" value="Genomic_DNA"/>
</dbReference>
<evidence type="ECO:0000256" key="1">
    <source>
        <dbReference type="SAM" id="MobiDB-lite"/>
    </source>
</evidence>
<reference evidence="3" key="1">
    <citation type="submission" date="2017-01" db="EMBL/GenBank/DDBJ databases">
        <title>Genome Analysis of Deinococcus marmoris KOPRI26562.</title>
        <authorList>
            <person name="Kim J.H."/>
            <person name="Oh H.-M."/>
        </authorList>
    </citation>
    <scope>NUCLEOTIDE SEQUENCE [LARGE SCALE GENOMIC DNA]</scope>
    <source>
        <strain evidence="3">PAMC 26633</strain>
    </source>
</reference>